<gene>
    <name evidence="3" type="primary">Aste57867_12118</name>
    <name evidence="2" type="ORF">As57867_012073</name>
    <name evidence="3" type="ORF">ASTE57867_12118</name>
</gene>
<feature type="compositionally biased region" description="Low complexity" evidence="1">
    <location>
        <begin position="204"/>
        <end position="216"/>
    </location>
</feature>
<reference evidence="3 4" key="1">
    <citation type="submission" date="2019-03" db="EMBL/GenBank/DDBJ databases">
        <authorList>
            <person name="Gaulin E."/>
            <person name="Dumas B."/>
        </authorList>
    </citation>
    <scope>NUCLEOTIDE SEQUENCE [LARGE SCALE GENOMIC DNA]</scope>
    <source>
        <strain evidence="3">CBS 568.67</strain>
    </source>
</reference>
<evidence type="ECO:0000256" key="1">
    <source>
        <dbReference type="SAM" id="MobiDB-lite"/>
    </source>
</evidence>
<dbReference type="AlphaFoldDB" id="A0A485KVX9"/>
<feature type="region of interest" description="Disordered" evidence="1">
    <location>
        <begin position="61"/>
        <end position="111"/>
    </location>
</feature>
<evidence type="ECO:0000313" key="3">
    <source>
        <dbReference type="EMBL" id="VFT88972.1"/>
    </source>
</evidence>
<feature type="region of interest" description="Disordered" evidence="1">
    <location>
        <begin position="152"/>
        <end position="180"/>
    </location>
</feature>
<keyword evidence="4" id="KW-1185">Reference proteome</keyword>
<feature type="compositionally biased region" description="Low complexity" evidence="1">
    <location>
        <begin position="79"/>
        <end position="94"/>
    </location>
</feature>
<evidence type="ECO:0000313" key="4">
    <source>
        <dbReference type="Proteomes" id="UP000332933"/>
    </source>
</evidence>
<name>A0A485KVX9_9STRA</name>
<feature type="compositionally biased region" description="Polar residues" evidence="1">
    <location>
        <begin position="157"/>
        <end position="180"/>
    </location>
</feature>
<feature type="compositionally biased region" description="Basic and acidic residues" evidence="1">
    <location>
        <begin position="61"/>
        <end position="74"/>
    </location>
</feature>
<proteinExistence type="predicted"/>
<reference evidence="2" key="2">
    <citation type="submission" date="2019-06" db="EMBL/GenBank/DDBJ databases">
        <title>Genomics analysis of Aphanomyces spp. identifies a new class of oomycete effector associated with host adaptation.</title>
        <authorList>
            <person name="Gaulin E."/>
        </authorList>
    </citation>
    <scope>NUCLEOTIDE SEQUENCE</scope>
    <source>
        <strain evidence="2">CBS 578.67</strain>
    </source>
</reference>
<dbReference type="OrthoDB" id="10302318at2759"/>
<protein>
    <submittedName>
        <fullName evidence="3">Aste57867_12118 protein</fullName>
    </submittedName>
</protein>
<dbReference type="EMBL" id="VJMH01005341">
    <property type="protein sequence ID" value="KAF0697124.1"/>
    <property type="molecule type" value="Genomic_DNA"/>
</dbReference>
<feature type="compositionally biased region" description="Acidic residues" evidence="1">
    <location>
        <begin position="101"/>
        <end position="111"/>
    </location>
</feature>
<sequence length="431" mass="47174">MKDLSHMSLRDLIESVYCRMEALEVQVLGLPEKIRAVESPSAPCHRRQSLNVIVRTLEKTLERDQESHAADTSHARTHASPPSTASSTPTASTTQPREDEHNSDEDTMQENEGDDIVQTDAMVSHEESFFMTSPPPSMVPMNRACALPVEPPLLPHQSYSPPLNHTPETNTSTETQGQAGAISGHTSLASLPLRQAACNGANATSLPLSPTTNSSPQIDEVETPSPPPAKKLRRSTRRLLPPRAAFPSPSNSPPPAYATKRISRAKRPPPAPAAIPIAPLQYGYASLGIPPPTYKSFVWQNGSVRACPEAWSFPSACTCREMWSLWFCGDAARGIRPFRLLSTDDVAGVTSKIHLYYSRVVMDNLVEIAIFNSYADSTIEIATMADDARAATFELLLAKTVPGHVHKNIPYTTAYQIIAVEKRKRKRVVNI</sequence>
<evidence type="ECO:0000313" key="2">
    <source>
        <dbReference type="EMBL" id="KAF0697124.1"/>
    </source>
</evidence>
<dbReference type="EMBL" id="CAADRA010005362">
    <property type="protein sequence ID" value="VFT88972.1"/>
    <property type="molecule type" value="Genomic_DNA"/>
</dbReference>
<feature type="region of interest" description="Disordered" evidence="1">
    <location>
        <begin position="202"/>
        <end position="270"/>
    </location>
</feature>
<accession>A0A485KVX9</accession>
<feature type="compositionally biased region" description="Low complexity" evidence="1">
    <location>
        <begin position="238"/>
        <end position="249"/>
    </location>
</feature>
<organism evidence="3 4">
    <name type="scientific">Aphanomyces stellatus</name>
    <dbReference type="NCBI Taxonomy" id="120398"/>
    <lineage>
        <taxon>Eukaryota</taxon>
        <taxon>Sar</taxon>
        <taxon>Stramenopiles</taxon>
        <taxon>Oomycota</taxon>
        <taxon>Saprolegniomycetes</taxon>
        <taxon>Saprolegniales</taxon>
        <taxon>Verrucalvaceae</taxon>
        <taxon>Aphanomyces</taxon>
    </lineage>
</organism>
<dbReference type="Proteomes" id="UP000332933">
    <property type="component" value="Unassembled WGS sequence"/>
</dbReference>